<accession>A0A2W0HBV8</accession>
<evidence type="ECO:0000256" key="5">
    <source>
        <dbReference type="PIRSR" id="PIRSR602678-1"/>
    </source>
</evidence>
<dbReference type="GO" id="GO:0046872">
    <property type="term" value="F:metal ion binding"/>
    <property type="evidence" value="ECO:0007669"/>
    <property type="project" value="UniProtKB-UniRule"/>
</dbReference>
<evidence type="ECO:0000256" key="3">
    <source>
        <dbReference type="ARBA" id="ARBA00022723"/>
    </source>
</evidence>
<keyword evidence="3 4" id="KW-0479">Metal-binding</keyword>
<dbReference type="FunFam" id="3.30.70.120:FF:000006">
    <property type="entry name" value="GTP cyclohydrolase 1 type 2 homolog"/>
    <property type="match status" value="1"/>
</dbReference>
<dbReference type="PANTHER" id="PTHR13799:SF14">
    <property type="entry name" value="GTP CYCLOHYDROLASE 1 TYPE 2 HOMOLOG"/>
    <property type="match status" value="1"/>
</dbReference>
<dbReference type="NCBIfam" id="TIGR00486">
    <property type="entry name" value="YbgI_SA1388"/>
    <property type="match status" value="1"/>
</dbReference>
<dbReference type="FunFam" id="3.40.1390.30:FF:000001">
    <property type="entry name" value="GTP cyclohydrolase 1 type 2"/>
    <property type="match status" value="1"/>
</dbReference>
<sequence>MKQANGQAIIQAFETFSPKNYAVEGDKVGLQIGTLNKPVSKVLVALDVNENVVDEAVEEGAELIIAHHPLIFKPIKALRTDEVYGRTVEKLIKNDIAVYAAHTNLDVAPGGVNDMMAEAIGLQATEVLVETAEDPLRKVAVFVPEEQADDVREALGKAGAGALGDYSHCSFNSKGTGMFKPGEGTDPFIGEQGKMEKVDEVRVETIYPVSIEKRVIREMIKAHPYEEVAYDIYDMAVPGEKRGLGRIGYLEEEMTLASFAAHVKKAFDVDGARVVGDLNRTVRKVAVLGGDGNKYVGTAMFKGADVFVTGDLYYHVAHDAMLEGLMMVDPGHNVEKIMKEGVAGFLSSFFEEKKYEATAVASRVDTDPFTFV</sequence>
<feature type="binding site" evidence="5">
    <location>
        <position position="67"/>
    </location>
    <ligand>
        <name>a divalent metal cation</name>
        <dbReference type="ChEBI" id="CHEBI:60240"/>
        <label>1</label>
    </ligand>
</feature>
<name>A0A2W0HBV8_9BACI</name>
<dbReference type="SUPFAM" id="SSF102705">
    <property type="entry name" value="NIF3 (NGG1p interacting factor 3)-like"/>
    <property type="match status" value="1"/>
</dbReference>
<dbReference type="AlphaFoldDB" id="A0A2W0HBV8"/>
<evidence type="ECO:0000313" key="6">
    <source>
        <dbReference type="EMBL" id="PYZ98667.1"/>
    </source>
</evidence>
<evidence type="ECO:0000313" key="7">
    <source>
        <dbReference type="Proteomes" id="UP000248066"/>
    </source>
</evidence>
<reference evidence="6 7" key="1">
    <citation type="submission" date="2017-10" db="EMBL/GenBank/DDBJ databases">
        <title>Bacillus sp. nov., a halophilic bacterium isolated from a Yangshapao Lake.</title>
        <authorList>
            <person name="Wang H."/>
        </authorList>
    </citation>
    <scope>NUCLEOTIDE SEQUENCE [LARGE SCALE GENOMIC DNA]</scope>
    <source>
        <strain evidence="6 7">YSP-3</strain>
    </source>
</reference>
<evidence type="ECO:0000256" key="4">
    <source>
        <dbReference type="PIRNR" id="PIRNR037489"/>
    </source>
</evidence>
<dbReference type="Gene3D" id="3.40.1390.30">
    <property type="entry name" value="NIF3 (NGG1p interacting factor 3)-like"/>
    <property type="match status" value="1"/>
</dbReference>
<feature type="binding site" evidence="5">
    <location>
        <position position="335"/>
    </location>
    <ligand>
        <name>a divalent metal cation</name>
        <dbReference type="ChEBI" id="CHEBI:60240"/>
        <label>1</label>
    </ligand>
</feature>
<feature type="binding site" evidence="5">
    <location>
        <position position="106"/>
    </location>
    <ligand>
        <name>a divalent metal cation</name>
        <dbReference type="ChEBI" id="CHEBI:60240"/>
        <label>1</label>
    </ligand>
</feature>
<feature type="binding site" evidence="5">
    <location>
        <position position="68"/>
    </location>
    <ligand>
        <name>a divalent metal cation</name>
        <dbReference type="ChEBI" id="CHEBI:60240"/>
        <label>1</label>
    </ligand>
</feature>
<dbReference type="OrthoDB" id="9792792at2"/>
<proteinExistence type="inferred from homology"/>
<comment type="similarity">
    <text evidence="1 4">Belongs to the GTP cyclohydrolase I type 2/NIF3 family.</text>
</comment>
<dbReference type="Proteomes" id="UP000248066">
    <property type="component" value="Unassembled WGS sequence"/>
</dbReference>
<dbReference type="PANTHER" id="PTHR13799">
    <property type="entry name" value="NGG1 INTERACTING FACTOR 3"/>
    <property type="match status" value="1"/>
</dbReference>
<dbReference type="InterPro" id="IPR002678">
    <property type="entry name" value="DUF34/NIF3"/>
</dbReference>
<organism evidence="6 7">
    <name type="scientific">Alteribacter lacisalsi</name>
    <dbReference type="NCBI Taxonomy" id="2045244"/>
    <lineage>
        <taxon>Bacteria</taxon>
        <taxon>Bacillati</taxon>
        <taxon>Bacillota</taxon>
        <taxon>Bacilli</taxon>
        <taxon>Bacillales</taxon>
        <taxon>Bacillaceae</taxon>
        <taxon>Alteribacter</taxon>
    </lineage>
</organism>
<protein>
    <recommendedName>
        <fullName evidence="2 4">GTP cyclohydrolase 1 type 2 homolog</fullName>
    </recommendedName>
</protein>
<feature type="binding site" evidence="5">
    <location>
        <position position="332"/>
    </location>
    <ligand>
        <name>a divalent metal cation</name>
        <dbReference type="ChEBI" id="CHEBI:60240"/>
        <label>1</label>
    </ligand>
</feature>
<dbReference type="InterPro" id="IPR036069">
    <property type="entry name" value="DUF34/NIF3_sf"/>
</dbReference>
<keyword evidence="7" id="KW-1185">Reference proteome</keyword>
<evidence type="ECO:0000256" key="1">
    <source>
        <dbReference type="ARBA" id="ARBA00006964"/>
    </source>
</evidence>
<dbReference type="Pfam" id="PF01784">
    <property type="entry name" value="DUF34_NIF3"/>
    <property type="match status" value="1"/>
</dbReference>
<dbReference type="PIRSF" id="PIRSF037489">
    <property type="entry name" value="UCP037489_NIF3_YqfO"/>
    <property type="match status" value="1"/>
</dbReference>
<dbReference type="EMBL" id="PDOF01000001">
    <property type="protein sequence ID" value="PYZ98667.1"/>
    <property type="molecule type" value="Genomic_DNA"/>
</dbReference>
<evidence type="ECO:0000256" key="2">
    <source>
        <dbReference type="ARBA" id="ARBA00022112"/>
    </source>
</evidence>
<dbReference type="InterPro" id="IPR017221">
    <property type="entry name" value="DUF34/NIF3_bac"/>
</dbReference>
<dbReference type="RefSeq" id="WP_110518731.1">
    <property type="nucleotide sequence ID" value="NZ_PDOF01000001.1"/>
</dbReference>
<comment type="caution">
    <text evidence="6">The sequence shown here is derived from an EMBL/GenBank/DDBJ whole genome shotgun (WGS) entry which is preliminary data.</text>
</comment>
<dbReference type="GO" id="GO:0005737">
    <property type="term" value="C:cytoplasm"/>
    <property type="evidence" value="ECO:0007669"/>
    <property type="project" value="TreeGrafter"/>
</dbReference>
<dbReference type="InterPro" id="IPR015867">
    <property type="entry name" value="N-reg_PII/ATP_PRibTrfase_C"/>
</dbReference>
<dbReference type="Gene3D" id="3.30.70.120">
    <property type="match status" value="1"/>
</dbReference>
<gene>
    <name evidence="6" type="ORF">CR205_08845</name>
</gene>